<reference evidence="1" key="1">
    <citation type="submission" date="2020-05" db="EMBL/GenBank/DDBJ databases">
        <title>Large-scale comparative analyses of tick genomes elucidate their genetic diversity and vector capacities.</title>
        <authorList>
            <person name="Jia N."/>
            <person name="Wang J."/>
            <person name="Shi W."/>
            <person name="Du L."/>
            <person name="Sun Y."/>
            <person name="Zhan W."/>
            <person name="Jiang J."/>
            <person name="Wang Q."/>
            <person name="Zhang B."/>
            <person name="Ji P."/>
            <person name="Sakyi L.B."/>
            <person name="Cui X."/>
            <person name="Yuan T."/>
            <person name="Jiang B."/>
            <person name="Yang W."/>
            <person name="Lam T.T.-Y."/>
            <person name="Chang Q."/>
            <person name="Ding S."/>
            <person name="Wang X."/>
            <person name="Zhu J."/>
            <person name="Ruan X."/>
            <person name="Zhao L."/>
            <person name="Wei J."/>
            <person name="Que T."/>
            <person name="Du C."/>
            <person name="Cheng J."/>
            <person name="Dai P."/>
            <person name="Han X."/>
            <person name="Huang E."/>
            <person name="Gao Y."/>
            <person name="Liu J."/>
            <person name="Shao H."/>
            <person name="Ye R."/>
            <person name="Li L."/>
            <person name="Wei W."/>
            <person name="Wang X."/>
            <person name="Wang C."/>
            <person name="Yang T."/>
            <person name="Huo Q."/>
            <person name="Li W."/>
            <person name="Guo W."/>
            <person name="Chen H."/>
            <person name="Zhou L."/>
            <person name="Ni X."/>
            <person name="Tian J."/>
            <person name="Zhou Y."/>
            <person name="Sheng Y."/>
            <person name="Liu T."/>
            <person name="Pan Y."/>
            <person name="Xia L."/>
            <person name="Li J."/>
            <person name="Zhao F."/>
            <person name="Cao W."/>
        </authorList>
    </citation>
    <scope>NUCLEOTIDE SEQUENCE</scope>
    <source>
        <strain evidence="1">Dsil-2018</strain>
    </source>
</reference>
<comment type="caution">
    <text evidence="1">The sequence shown here is derived from an EMBL/GenBank/DDBJ whole genome shotgun (WGS) entry which is preliminary data.</text>
</comment>
<gene>
    <name evidence="1" type="ORF">HPB49_008912</name>
</gene>
<evidence type="ECO:0000313" key="2">
    <source>
        <dbReference type="Proteomes" id="UP000821865"/>
    </source>
</evidence>
<dbReference type="Proteomes" id="UP000821865">
    <property type="component" value="Chromosome 1"/>
</dbReference>
<dbReference type="EMBL" id="CM023470">
    <property type="protein sequence ID" value="KAH7979269.1"/>
    <property type="molecule type" value="Genomic_DNA"/>
</dbReference>
<accession>A0ACB8DY67</accession>
<organism evidence="1 2">
    <name type="scientific">Dermacentor silvarum</name>
    <name type="common">Tick</name>
    <dbReference type="NCBI Taxonomy" id="543639"/>
    <lineage>
        <taxon>Eukaryota</taxon>
        <taxon>Metazoa</taxon>
        <taxon>Ecdysozoa</taxon>
        <taxon>Arthropoda</taxon>
        <taxon>Chelicerata</taxon>
        <taxon>Arachnida</taxon>
        <taxon>Acari</taxon>
        <taxon>Parasitiformes</taxon>
        <taxon>Ixodida</taxon>
        <taxon>Ixodoidea</taxon>
        <taxon>Ixodidae</taxon>
        <taxon>Rhipicephalinae</taxon>
        <taxon>Dermacentor</taxon>
    </lineage>
</organism>
<proteinExistence type="predicted"/>
<evidence type="ECO:0000313" key="1">
    <source>
        <dbReference type="EMBL" id="KAH7979269.1"/>
    </source>
</evidence>
<sequence>MELSEYVQSLPEIARQRYAEKLEVRGNQYPDPYTISVWKNDPKRWPNARFGDIYVYLLHTPGPYSAEAMRSYRSLKAYGLAMEGHSARWTSPATRGVTMMQVQVNGEDISPEEFLEGNGWCTIRYKTQSNRETAQSNTQNGAHFHTGEGANGNRQRSRQQQRNVKQQVLRNSKMPLLPRSDFKIVIRPRGGLDVATTGTVRLASAIYRAANMPAQEAGEDTVCSNNRQNIIVVSTLHATHAAKYRQLEAITIGDRRHEVSAYETAPDYTQRRMRSRTPRRTTTRDTETTEKVSWADAVTGKRVPTAKAGDKTPAKTETEIAKLTQVIQALQKQIEQMQTQIRAKHELRTTPACREKRY</sequence>
<keyword evidence="2" id="KW-1185">Reference proteome</keyword>
<name>A0ACB8DY67_DERSI</name>
<protein>
    <submittedName>
        <fullName evidence="1">Uncharacterized protein</fullName>
    </submittedName>
</protein>